<dbReference type="Pfam" id="PF04335">
    <property type="entry name" value="VirB8"/>
    <property type="match status" value="1"/>
</dbReference>
<dbReference type="Proteomes" id="UP000580654">
    <property type="component" value="Unassembled WGS sequence"/>
</dbReference>
<evidence type="ECO:0000259" key="6">
    <source>
        <dbReference type="Pfam" id="PF04335"/>
    </source>
</evidence>
<organism evidence="7 8">
    <name type="scientific">Muricoccus pecuniae</name>
    <dbReference type="NCBI Taxonomy" id="693023"/>
    <lineage>
        <taxon>Bacteria</taxon>
        <taxon>Pseudomonadati</taxon>
        <taxon>Pseudomonadota</taxon>
        <taxon>Alphaproteobacteria</taxon>
        <taxon>Acetobacterales</taxon>
        <taxon>Roseomonadaceae</taxon>
        <taxon>Muricoccus</taxon>
    </lineage>
</organism>
<dbReference type="AlphaFoldDB" id="A0A840YM77"/>
<sequence length="254" mass="29157">MSAREATPQEVMDAADIIIPASELSRAIKDRQDDQARRRRGEWWRQTGKNVTIGLQWAAIFGLGAFIWVRPPQTDPVPVIVYQRPDGTVTNYAQWDALPAQVRRDSTVNVVWTYVQQRESWNDGNAGWAWQVVSALSSPPLRDQFQAWYRRENPESPARRYRDGTTVEAQYVNWGVVCPIEGCTGDPDTYRIWFKRVETPAGGQPIDRGTYASTVRIRRNVPIPQDRIWQRWTFNAPQIQVVDYAGPQRDGVTQ</sequence>
<proteinExistence type="predicted"/>
<keyword evidence="2 5" id="KW-0812">Transmembrane</keyword>
<dbReference type="RefSeq" id="WP_184521159.1">
    <property type="nucleotide sequence ID" value="NZ_JACIJD010000028.1"/>
</dbReference>
<comment type="subcellular location">
    <subcellularLocation>
        <location evidence="1">Membrane</location>
        <topology evidence="1">Single-pass membrane protein</topology>
    </subcellularLocation>
</comment>
<evidence type="ECO:0000256" key="1">
    <source>
        <dbReference type="ARBA" id="ARBA00004167"/>
    </source>
</evidence>
<keyword evidence="8" id="KW-1185">Reference proteome</keyword>
<dbReference type="InterPro" id="IPR032710">
    <property type="entry name" value="NTF2-like_dom_sf"/>
</dbReference>
<dbReference type="GO" id="GO:0016020">
    <property type="term" value="C:membrane"/>
    <property type="evidence" value="ECO:0007669"/>
    <property type="project" value="UniProtKB-SubCell"/>
</dbReference>
<dbReference type="Gene3D" id="3.10.450.230">
    <property type="entry name" value="VirB8 protein"/>
    <property type="match status" value="1"/>
</dbReference>
<evidence type="ECO:0000256" key="5">
    <source>
        <dbReference type="SAM" id="Phobius"/>
    </source>
</evidence>
<protein>
    <recommendedName>
        <fullName evidence="6">Bacterial virulence protein VirB8 domain-containing protein</fullName>
    </recommendedName>
</protein>
<reference evidence="7 8" key="1">
    <citation type="submission" date="2020-08" db="EMBL/GenBank/DDBJ databases">
        <title>Genomic Encyclopedia of Type Strains, Phase IV (KMG-IV): sequencing the most valuable type-strain genomes for metagenomic binning, comparative biology and taxonomic classification.</title>
        <authorList>
            <person name="Goeker M."/>
        </authorList>
    </citation>
    <scope>NUCLEOTIDE SEQUENCE [LARGE SCALE GENOMIC DNA]</scope>
    <source>
        <strain evidence="7 8">DSM 25622</strain>
    </source>
</reference>
<evidence type="ECO:0000313" key="8">
    <source>
        <dbReference type="Proteomes" id="UP000580654"/>
    </source>
</evidence>
<name>A0A840YM77_9PROT</name>
<evidence type="ECO:0000313" key="7">
    <source>
        <dbReference type="EMBL" id="MBB5696053.1"/>
    </source>
</evidence>
<dbReference type="CDD" id="cd16424">
    <property type="entry name" value="VirB8"/>
    <property type="match status" value="1"/>
</dbReference>
<keyword evidence="4 5" id="KW-0472">Membrane</keyword>
<dbReference type="InterPro" id="IPR007430">
    <property type="entry name" value="VirB8"/>
</dbReference>
<evidence type="ECO:0000256" key="3">
    <source>
        <dbReference type="ARBA" id="ARBA00022989"/>
    </source>
</evidence>
<feature type="transmembrane region" description="Helical" evidence="5">
    <location>
        <begin position="47"/>
        <end position="69"/>
    </location>
</feature>
<dbReference type="SUPFAM" id="SSF54427">
    <property type="entry name" value="NTF2-like"/>
    <property type="match status" value="1"/>
</dbReference>
<evidence type="ECO:0000256" key="2">
    <source>
        <dbReference type="ARBA" id="ARBA00022692"/>
    </source>
</evidence>
<dbReference type="EMBL" id="JACIJD010000028">
    <property type="protein sequence ID" value="MBB5696053.1"/>
    <property type="molecule type" value="Genomic_DNA"/>
</dbReference>
<comment type="caution">
    <text evidence="7">The sequence shown here is derived from an EMBL/GenBank/DDBJ whole genome shotgun (WGS) entry which is preliminary data.</text>
</comment>
<accession>A0A840YM77</accession>
<evidence type="ECO:0000256" key="4">
    <source>
        <dbReference type="ARBA" id="ARBA00023136"/>
    </source>
</evidence>
<feature type="domain" description="Bacterial virulence protein VirB8" evidence="6">
    <location>
        <begin position="34"/>
        <end position="225"/>
    </location>
</feature>
<keyword evidence="3 5" id="KW-1133">Transmembrane helix</keyword>
<gene>
    <name evidence="7" type="ORF">FHS87_004121</name>
</gene>